<reference evidence="2" key="1">
    <citation type="journal article" date="2019" name="Int. J. Syst. Evol. Microbiol.">
        <title>The Global Catalogue of Microorganisms (GCM) 10K type strain sequencing project: providing services to taxonomists for standard genome sequencing and annotation.</title>
        <authorList>
            <consortium name="The Broad Institute Genomics Platform"/>
            <consortium name="The Broad Institute Genome Sequencing Center for Infectious Disease"/>
            <person name="Wu L."/>
            <person name="Ma J."/>
        </authorList>
    </citation>
    <scope>NUCLEOTIDE SEQUENCE [LARGE SCALE GENOMIC DNA]</scope>
    <source>
        <strain evidence="2">CCUG 66188</strain>
    </source>
</reference>
<organism evidence="1 2">
    <name type="scientific">Dysgonomonas termitidis</name>
    <dbReference type="NCBI Taxonomy" id="1516126"/>
    <lineage>
        <taxon>Bacteria</taxon>
        <taxon>Pseudomonadati</taxon>
        <taxon>Bacteroidota</taxon>
        <taxon>Bacteroidia</taxon>
        <taxon>Bacteroidales</taxon>
        <taxon>Dysgonomonadaceae</taxon>
        <taxon>Dysgonomonas</taxon>
    </lineage>
</organism>
<comment type="caution">
    <text evidence="1">The sequence shown here is derived from an EMBL/GenBank/DDBJ whole genome shotgun (WGS) entry which is preliminary data.</text>
</comment>
<feature type="non-terminal residue" evidence="1">
    <location>
        <position position="1"/>
    </location>
</feature>
<accession>A0ABV9L2L0</accession>
<keyword evidence="2" id="KW-1185">Reference proteome</keyword>
<gene>
    <name evidence="1" type="ORF">ACFO6W_22775</name>
</gene>
<dbReference type="Proteomes" id="UP001596023">
    <property type="component" value="Unassembled WGS sequence"/>
</dbReference>
<protein>
    <submittedName>
        <fullName evidence="1">Uncharacterized protein</fullName>
    </submittedName>
</protein>
<sequence length="80" mass="8831">GTLRRAGKLHGYNRRDEPPGCIPPDGLRSLLPACGGLFTSPAGQQAEDHNPYNQHGVDDINRDPCEFKHTFSFLGFCFCL</sequence>
<evidence type="ECO:0000313" key="1">
    <source>
        <dbReference type="EMBL" id="MFC4676511.1"/>
    </source>
</evidence>
<proteinExistence type="predicted"/>
<dbReference type="EMBL" id="JBHSGN010000142">
    <property type="protein sequence ID" value="MFC4676511.1"/>
    <property type="molecule type" value="Genomic_DNA"/>
</dbReference>
<name>A0ABV9L2L0_9BACT</name>
<evidence type="ECO:0000313" key="2">
    <source>
        <dbReference type="Proteomes" id="UP001596023"/>
    </source>
</evidence>
<dbReference type="RefSeq" id="WP_380000825.1">
    <property type="nucleotide sequence ID" value="NZ_JBHSGN010000142.1"/>
</dbReference>